<dbReference type="RefSeq" id="XP_003863376.1">
    <property type="nucleotide sequence ID" value="XM_003863328.1"/>
</dbReference>
<dbReference type="InterPro" id="IPR004087">
    <property type="entry name" value="KH_dom"/>
</dbReference>
<dbReference type="InterPro" id="IPR036063">
    <property type="entry name" value="Smr_dom_sf"/>
</dbReference>
<dbReference type="SMART" id="SM01162">
    <property type="entry name" value="DUF1771"/>
    <property type="match status" value="1"/>
</dbReference>
<evidence type="ECO:0000313" key="7">
    <source>
        <dbReference type="Proteomes" id="UP000008980"/>
    </source>
</evidence>
<dbReference type="VEuPathDB" id="TriTrypDB:LdBPK_312910.1"/>
<dbReference type="InterPro" id="IPR013899">
    <property type="entry name" value="DUF1771"/>
</dbReference>
<dbReference type="PROSITE" id="PS50084">
    <property type="entry name" value="KH_TYPE_1"/>
    <property type="match status" value="1"/>
</dbReference>
<dbReference type="PANTHER" id="PTHR47417:SF1">
    <property type="entry name" value="SMR DOMAIN-CONTAINING PROTEIN YPL199C"/>
    <property type="match status" value="1"/>
</dbReference>
<dbReference type="InterPro" id="IPR053020">
    <property type="entry name" value="Smr_domain_protein"/>
</dbReference>
<dbReference type="Pfam" id="PF00013">
    <property type="entry name" value="KH_1"/>
    <property type="match status" value="1"/>
</dbReference>
<accession>A0A3Q8IKE2</accession>
<reference evidence="6" key="6">
    <citation type="submission" date="2019-02" db="EMBL/GenBank/DDBJ databases">
        <title>FDA dAtabase for Regulatory Grade micrObial Sequences (FDA-ARGOS): Supporting development and validation of Infectious Disease Dx tests.</title>
        <authorList>
            <person name="Duncan R."/>
            <person name="Fisher C."/>
            <person name="Tallon L.J."/>
            <person name="Sadzewicz L."/>
            <person name="Sengamalay N."/>
            <person name="Ott S."/>
            <person name="Godinez A."/>
            <person name="Nagaraj S."/>
            <person name="Nadendla S."/>
            <person name="Sichtig H."/>
        </authorList>
    </citation>
    <scope>NUCLEOTIDE SEQUENCE</scope>
    <source>
        <strain evidence="6">FDAARGOS_361</strain>
    </source>
</reference>
<dbReference type="InterPro" id="IPR036612">
    <property type="entry name" value="KH_dom_type_1_sf"/>
</dbReference>
<reference evidence="5" key="2">
    <citation type="submission" date="2011-01" db="EMBL/GenBank/DDBJ databases">
        <authorList>
            <person name="Zhao B.P."/>
            <person name="Ren Z.A."/>
            <person name="Li C.D."/>
        </authorList>
    </citation>
    <scope>NUCLEOTIDE SEQUENCE</scope>
    <source>
        <strain evidence="5">BPK282A1</strain>
    </source>
</reference>
<dbReference type="Gene3D" id="3.30.1370.110">
    <property type="match status" value="1"/>
</dbReference>
<dbReference type="Proteomes" id="UP000008980">
    <property type="component" value="Chromosome 31"/>
</dbReference>
<dbReference type="AlphaFoldDB" id="A0A3Q8IKE2"/>
<dbReference type="Proteomes" id="UP000274082">
    <property type="component" value="Chromosome 31"/>
</dbReference>
<evidence type="ECO:0000313" key="5">
    <source>
        <dbReference type="EMBL" id="CBZ36689.1"/>
    </source>
</evidence>
<gene>
    <name evidence="6" type="ORF">CGC21_10830</name>
    <name evidence="5" type="ORF">LDBPK_312910</name>
    <name evidence="4" type="ORF">LdCL_310037400</name>
</gene>
<evidence type="ECO:0000313" key="4">
    <source>
        <dbReference type="EMBL" id="AYU81498.1"/>
    </source>
</evidence>
<feature type="domain" description="Smr" evidence="3">
    <location>
        <begin position="151"/>
        <end position="228"/>
    </location>
</feature>
<keyword evidence="1" id="KW-0694">RNA-binding</keyword>
<dbReference type="Proteomes" id="UP000318447">
    <property type="component" value="Unassembled WGS sequence"/>
</dbReference>
<dbReference type="SMART" id="SM00322">
    <property type="entry name" value="KH"/>
    <property type="match status" value="1"/>
</dbReference>
<dbReference type="EMBL" id="CP029530">
    <property type="protein sequence ID" value="AYU81498.1"/>
    <property type="molecule type" value="Genomic_DNA"/>
</dbReference>
<dbReference type="OMA" id="QSCCACM"/>
<feature type="region of interest" description="Disordered" evidence="2">
    <location>
        <begin position="234"/>
        <end position="279"/>
    </location>
</feature>
<dbReference type="GeneID" id="13389710"/>
<proteinExistence type="predicted"/>
<evidence type="ECO:0000259" key="3">
    <source>
        <dbReference type="PROSITE" id="PS50828"/>
    </source>
</evidence>
<dbReference type="PANTHER" id="PTHR47417">
    <property type="entry name" value="SMR DOMAIN-CONTAINING PROTEIN YPL199C"/>
    <property type="match status" value="1"/>
</dbReference>
<dbReference type="EMBL" id="FR799618">
    <property type="protein sequence ID" value="CBZ36689.1"/>
    <property type="molecule type" value="Genomic_DNA"/>
</dbReference>
<dbReference type="SUPFAM" id="SSF54791">
    <property type="entry name" value="Eukaryotic type KH-domain (KH-domain type I)"/>
    <property type="match status" value="1"/>
</dbReference>
<evidence type="ECO:0000313" key="6">
    <source>
        <dbReference type="EMBL" id="TPP42481.1"/>
    </source>
</evidence>
<dbReference type="KEGG" id="ldo:LDBPK_312910"/>
<dbReference type="SMART" id="SM00463">
    <property type="entry name" value="SMR"/>
    <property type="match status" value="1"/>
</dbReference>
<dbReference type="Gene3D" id="3.30.1370.10">
    <property type="entry name" value="K Homology domain, type 1"/>
    <property type="match status" value="1"/>
</dbReference>
<dbReference type="EMBL" id="RHLC01000006">
    <property type="protein sequence ID" value="TPP42481.1"/>
    <property type="molecule type" value="Genomic_DNA"/>
</dbReference>
<dbReference type="GO" id="GO:0003723">
    <property type="term" value="F:RNA binding"/>
    <property type="evidence" value="ECO:0007669"/>
    <property type="project" value="UniProtKB-UniRule"/>
</dbReference>
<evidence type="ECO:0000313" key="9">
    <source>
        <dbReference type="Proteomes" id="UP000318447"/>
    </source>
</evidence>
<organism evidence="4 8">
    <name type="scientific">Leishmania donovani</name>
    <dbReference type="NCBI Taxonomy" id="5661"/>
    <lineage>
        <taxon>Eukaryota</taxon>
        <taxon>Discoba</taxon>
        <taxon>Euglenozoa</taxon>
        <taxon>Kinetoplastea</taxon>
        <taxon>Metakinetoplastina</taxon>
        <taxon>Trypanosomatida</taxon>
        <taxon>Trypanosomatidae</taxon>
        <taxon>Leishmaniinae</taxon>
        <taxon>Leishmania</taxon>
    </lineage>
</organism>
<dbReference type="Pfam" id="PF08590">
    <property type="entry name" value="DUF1771"/>
    <property type="match status" value="1"/>
</dbReference>
<dbReference type="VEuPathDB" id="TriTrypDB:LdCL_310037400"/>
<dbReference type="VEuPathDB" id="TriTrypDB:LDHU3_31.5070"/>
<dbReference type="InterPro" id="IPR002625">
    <property type="entry name" value="Smr_dom"/>
</dbReference>
<reference evidence="5 7" key="1">
    <citation type="journal article" date="2011" name="Genome Res.">
        <title>Whole genome sequencing of multiple Leishmania donovani clinical isolates provides insights into population structure and mechanisms of drug resistance.</title>
        <authorList>
            <person name="Downing T."/>
            <person name="Imamura H."/>
            <person name="Decuypere S."/>
            <person name="Clark T.G."/>
            <person name="Coombs G.H."/>
            <person name="Cotton J.A."/>
            <person name="Hilley J.D."/>
            <person name="de Doncker S."/>
            <person name="Maes I."/>
            <person name="Mottram J.C."/>
            <person name="Quail M.A."/>
            <person name="Rijal S."/>
            <person name="Sanders M."/>
            <person name="Schonian G."/>
            <person name="Stark O."/>
            <person name="Sundar S."/>
            <person name="Vanaerschot M."/>
            <person name="Hertz-Fowler C."/>
            <person name="Dujardin J.C."/>
            <person name="Berriman M."/>
        </authorList>
    </citation>
    <scope>NUCLEOTIDE SEQUENCE [LARGE SCALE GENOMIC DNA]</scope>
    <source>
        <strain evidence="5 7">BPK282A1</strain>
    </source>
</reference>
<dbReference type="SUPFAM" id="SSF160443">
    <property type="entry name" value="SMR domain-like"/>
    <property type="match status" value="1"/>
</dbReference>
<sequence length="279" mass="29753">MPEKCIGITPVQVGHVVGRGGSTLKGIQERTGATLCIVEDGPQVKITADDAAKVAAAEAEVQKIVANQQKPDYEGPCGARLRKEADELGQKRSKLFEEATKMREAGDHEGANKLVAMAKKAGEDMKARHREAALAIAKHNNEEKGKGQNYFDMHGLHLEEAIEMLKVRMDKLEEKPVGSTTEFEVIPGAGHHSAPGTQKLRRATLEYVQLKGYPYEEVNAGAFLVKVPGLSGGVLSKPEDGDKAPTKPKESATGVANKPKALASAATSKSKGQSCCACM</sequence>
<protein>
    <recommendedName>
        <fullName evidence="3">Smr domain-containing protein</fullName>
    </recommendedName>
</protein>
<keyword evidence="8" id="KW-1185">Reference proteome</keyword>
<dbReference type="PROSITE" id="PS50828">
    <property type="entry name" value="SMR"/>
    <property type="match status" value="1"/>
</dbReference>
<evidence type="ECO:0000256" key="2">
    <source>
        <dbReference type="SAM" id="MobiDB-lite"/>
    </source>
</evidence>
<reference evidence="7" key="3">
    <citation type="submission" date="2011-02" db="EMBL/GenBank/DDBJ databases">
        <title>Whole genome sequencing of Leishmania donovani clinical lines reveals dynamic variation related to drug resistance.</title>
        <authorList>
            <person name="Downing T."/>
            <person name="Imamura H."/>
            <person name="Sanders M."/>
            <person name="Decuypere S."/>
            <person name="Hertz-Fowler C."/>
            <person name="Clark T.G."/>
            <person name="Rijal S."/>
            <person name="Sundar S."/>
            <person name="Quail M.A."/>
            <person name="De Doncker S."/>
            <person name="Maes I."/>
            <person name="Vanaerschot M."/>
            <person name="Stark O."/>
            <person name="Schonian G."/>
            <person name="Dujardin J.C."/>
            <person name="Berriman M."/>
        </authorList>
    </citation>
    <scope>NUCLEOTIDE SEQUENCE [LARGE SCALE GENOMIC DNA]</scope>
    <source>
        <strain evidence="7">BPK282A1</strain>
    </source>
</reference>
<feature type="compositionally biased region" description="Low complexity" evidence="2">
    <location>
        <begin position="258"/>
        <end position="271"/>
    </location>
</feature>
<dbReference type="InterPro" id="IPR004088">
    <property type="entry name" value="KH_dom_type_1"/>
</dbReference>
<evidence type="ECO:0000256" key="1">
    <source>
        <dbReference type="PROSITE-ProRule" id="PRU00117"/>
    </source>
</evidence>
<feature type="compositionally biased region" description="Basic and acidic residues" evidence="2">
    <location>
        <begin position="237"/>
        <end position="250"/>
    </location>
</feature>
<dbReference type="OrthoDB" id="3231855at2759"/>
<reference evidence="4 8" key="4">
    <citation type="journal article" date="2018" name="Sci. Rep.">
        <title>A complete Leishmania donovani reference genome identifies novel genetic variations associated with virulence.</title>
        <authorList>
            <person name="Lypaczewski P."/>
            <person name="Hoshizaki J."/>
            <person name="Zhang W.-W."/>
            <person name="McCall L.-I."/>
            <person name="Torcivia-Rodriguez J."/>
            <person name="Simonyan V."/>
            <person name="Kaur A."/>
            <person name="Dewar K."/>
            <person name="Matlashewski G."/>
        </authorList>
    </citation>
    <scope>NUCLEOTIDE SEQUENCE [LARGE SCALE GENOMIC DNA]</scope>
    <source>
        <strain evidence="4 8">LdCL</strain>
    </source>
</reference>
<evidence type="ECO:0000313" key="8">
    <source>
        <dbReference type="Proteomes" id="UP000274082"/>
    </source>
</evidence>
<reference evidence="9" key="5">
    <citation type="submission" date="2019-02" db="EMBL/GenBank/DDBJ databases">
        <title>FDA dAtabase for Regulatory Grade micrObial Sequences (FDA-ARGOS): Supporting development and validation of Infectious Disease Dx tests.</title>
        <authorList>
            <person name="Duncan R."/>
            <person name="Fisher C."/>
            <person name="Tallon L."/>
            <person name="Sadzewicz L."/>
            <person name="Sengamalay N."/>
            <person name="Ott S."/>
            <person name="Godinez A."/>
            <person name="Nagaraj S."/>
            <person name="Vavikolanu K."/>
            <person name="Nadendla S."/>
            <person name="Aluvathingal J."/>
            <person name="Sichtig H."/>
        </authorList>
    </citation>
    <scope>NUCLEOTIDE SEQUENCE [LARGE SCALE GENOMIC DNA]</scope>
    <source>
        <strain evidence="9">FDAARGOS_361</strain>
    </source>
</reference>
<accession>E9BN61</accession>
<name>A0A3Q8IKE2_LEIDO</name>